<dbReference type="Proteomes" id="UP000652219">
    <property type="component" value="Unassembled WGS sequence"/>
</dbReference>
<keyword evidence="2" id="KW-1185">Reference proteome</keyword>
<name>A0A8H6IM40_9PEZI</name>
<dbReference type="AlphaFoldDB" id="A0A8H6IM40"/>
<organism evidence="1 2">
    <name type="scientific">Colletotrichum sojae</name>
    <dbReference type="NCBI Taxonomy" id="2175907"/>
    <lineage>
        <taxon>Eukaryota</taxon>
        <taxon>Fungi</taxon>
        <taxon>Dikarya</taxon>
        <taxon>Ascomycota</taxon>
        <taxon>Pezizomycotina</taxon>
        <taxon>Sordariomycetes</taxon>
        <taxon>Hypocreomycetidae</taxon>
        <taxon>Glomerellales</taxon>
        <taxon>Glomerellaceae</taxon>
        <taxon>Colletotrichum</taxon>
        <taxon>Colletotrichum orchidearum species complex</taxon>
    </lineage>
</organism>
<evidence type="ECO:0000313" key="2">
    <source>
        <dbReference type="Proteomes" id="UP000652219"/>
    </source>
</evidence>
<proteinExistence type="predicted"/>
<comment type="caution">
    <text evidence="1">The sequence shown here is derived from an EMBL/GenBank/DDBJ whole genome shotgun (WGS) entry which is preliminary data.</text>
</comment>
<gene>
    <name evidence="1" type="ORF">CSOJ01_15831</name>
</gene>
<accession>A0A8H6IM40</accession>
<evidence type="ECO:0000313" key="1">
    <source>
        <dbReference type="EMBL" id="KAF6783891.1"/>
    </source>
</evidence>
<sequence length="259" mass="29388">MMSDLSPEQDSQRHPEFAEFNKTLEGRTLTCSEDREMLISRWPDIESRQMFLRWRIESRGLESSRALNPPPLTAEDFWSTLQNTSFVDRGSLAKWNGMMELGHQPFVRIGVSSYGGIHTAYGSKPGRVFLVPNRDNPRDPASECVTDRGILGLNERVWMPEYGPGPHTENQHGDPVEDGRVRPYETGDEDSDTGFVFAQLGRLYVYDWKGACEGVGDNIYNYKGLWEATGYGVVLRLDKHGVPGGVYVIWDFFWPGAIF</sequence>
<protein>
    <submittedName>
        <fullName evidence="1">Uncharacterized protein</fullName>
    </submittedName>
</protein>
<reference evidence="1 2" key="1">
    <citation type="journal article" date="2020" name="Phytopathology">
        <title>Genome Sequence Resources of Colletotrichum truncatum, C. plurivorum, C. musicola, and C. sojae: Four Species Pathogenic to Soybean (Glycine max).</title>
        <authorList>
            <person name="Rogerio F."/>
            <person name="Boufleur T.R."/>
            <person name="Ciampi-Guillardi M."/>
            <person name="Sukno S.A."/>
            <person name="Thon M.R."/>
            <person name="Massola Junior N.S."/>
            <person name="Baroncelli R."/>
        </authorList>
    </citation>
    <scope>NUCLEOTIDE SEQUENCE [LARGE SCALE GENOMIC DNA]</scope>
    <source>
        <strain evidence="1 2">LFN0009</strain>
    </source>
</reference>
<dbReference type="EMBL" id="WIGN01000784">
    <property type="protein sequence ID" value="KAF6783891.1"/>
    <property type="molecule type" value="Genomic_DNA"/>
</dbReference>